<evidence type="ECO:0000256" key="1">
    <source>
        <dbReference type="SAM" id="Phobius"/>
    </source>
</evidence>
<dbReference type="Proteomes" id="UP000034832">
    <property type="component" value="Unassembled WGS sequence"/>
</dbReference>
<reference evidence="2" key="1">
    <citation type="submission" date="2019-04" db="EMBL/GenBank/DDBJ databases">
        <title>Whole genome sequencing of cave bacteria.</title>
        <authorList>
            <person name="Gan H.M."/>
            <person name="Barton H."/>
            <person name="Savka M.A."/>
        </authorList>
    </citation>
    <scope>NUCLEOTIDE SEQUENCE [LARGE SCALE GENOMIC DNA]</scope>
    <source>
        <strain evidence="2">LC387</strain>
    </source>
</reference>
<comment type="caution">
    <text evidence="2">The sequence shown here is derived from an EMBL/GenBank/DDBJ whole genome shotgun (WGS) entry which is preliminary data.</text>
</comment>
<dbReference type="AlphaFoldDB" id="A0A4U6BQX8"/>
<protein>
    <submittedName>
        <fullName evidence="2">Uncharacterized protein</fullName>
    </submittedName>
</protein>
<keyword evidence="1" id="KW-0812">Transmembrane</keyword>
<accession>A0A4U6BQX8</accession>
<evidence type="ECO:0000313" key="3">
    <source>
        <dbReference type="Proteomes" id="UP000034832"/>
    </source>
</evidence>
<feature type="transmembrane region" description="Helical" evidence="1">
    <location>
        <begin position="64"/>
        <end position="83"/>
    </location>
</feature>
<keyword evidence="3" id="KW-1185">Reference proteome</keyword>
<keyword evidence="1" id="KW-0472">Membrane</keyword>
<feature type="transmembrane region" description="Helical" evidence="1">
    <location>
        <begin position="31"/>
        <end position="52"/>
    </location>
</feature>
<dbReference type="RefSeq" id="WP_046826661.1">
    <property type="nucleotide sequence ID" value="NZ_LBIA02000001.1"/>
</dbReference>
<name>A0A4U6BQX8_9BRAD</name>
<keyword evidence="1" id="KW-1133">Transmembrane helix</keyword>
<sequence length="94" mass="10314">MNEILISACQMFLIPATILFAAVGVANSQGLKLLVCLLGVATAGLWIYRVWYWAGLSLIDRRTALGLAGLYGLAWVFTLLIQLKNTVSPGYNRR</sequence>
<dbReference type="OrthoDB" id="8126970at2"/>
<dbReference type="EMBL" id="LBIA02000001">
    <property type="protein sequence ID" value="TKT72896.1"/>
    <property type="molecule type" value="Genomic_DNA"/>
</dbReference>
<gene>
    <name evidence="2" type="ORF">YH63_016505</name>
</gene>
<evidence type="ECO:0000313" key="2">
    <source>
        <dbReference type="EMBL" id="TKT72896.1"/>
    </source>
</evidence>
<proteinExistence type="predicted"/>
<organism evidence="2 3">
    <name type="scientific">Afipia massiliensis</name>
    <dbReference type="NCBI Taxonomy" id="211460"/>
    <lineage>
        <taxon>Bacteria</taxon>
        <taxon>Pseudomonadati</taxon>
        <taxon>Pseudomonadota</taxon>
        <taxon>Alphaproteobacteria</taxon>
        <taxon>Hyphomicrobiales</taxon>
        <taxon>Nitrobacteraceae</taxon>
        <taxon>Afipia</taxon>
    </lineage>
</organism>